<keyword evidence="2" id="KW-1185">Reference proteome</keyword>
<accession>A0A840UV43</accession>
<dbReference type="SUPFAM" id="SSF56784">
    <property type="entry name" value="HAD-like"/>
    <property type="match status" value="1"/>
</dbReference>
<protein>
    <submittedName>
        <fullName evidence="1">FMN phosphatase YigB (HAD superfamily)</fullName>
    </submittedName>
</protein>
<comment type="caution">
    <text evidence="1">The sequence shown here is derived from an EMBL/GenBank/DDBJ whole genome shotgun (WGS) entry which is preliminary data.</text>
</comment>
<dbReference type="RefSeq" id="WP_183347546.1">
    <property type="nucleotide sequence ID" value="NZ_JACHEO010000001.1"/>
</dbReference>
<dbReference type="Gene3D" id="1.10.150.400">
    <property type="match status" value="1"/>
</dbReference>
<gene>
    <name evidence="1" type="ORF">HNQ81_000295</name>
</gene>
<dbReference type="Gene3D" id="3.40.50.1000">
    <property type="entry name" value="HAD superfamily/HAD-like"/>
    <property type="match status" value="1"/>
</dbReference>
<proteinExistence type="predicted"/>
<dbReference type="InterPro" id="IPR036412">
    <property type="entry name" value="HAD-like_sf"/>
</dbReference>
<organism evidence="1 2">
    <name type="scientific">Desulfoprunum benzoelyticum</name>
    <dbReference type="NCBI Taxonomy" id="1506996"/>
    <lineage>
        <taxon>Bacteria</taxon>
        <taxon>Pseudomonadati</taxon>
        <taxon>Thermodesulfobacteriota</taxon>
        <taxon>Desulfobulbia</taxon>
        <taxon>Desulfobulbales</taxon>
        <taxon>Desulfobulbaceae</taxon>
        <taxon>Desulfoprunum</taxon>
    </lineage>
</organism>
<sequence length="684" mass="78046">MSFEKFHAIEALIRRGREVAAGMDVVSFDLFDTLLVRRIHDPDLVKLPVARFIAARTVEAGQPWPWQKVQKLRDDIEKQHRRETAKTFVDHEACYPRVMLEALVQIFGAEKGGALLPEVTDYELRMENSMLVPRREMVAWLRDLAAAGKRIFILSDIYLPASHLEVLVDHAGFLDQVEAVISSADTFLAKASGKGYALVRDRFALAGLKWLHVGDNPVSDGLRPAEAGITALVLHDATEKHRKAVVKRYVNYSGGRPFWRGRALQQLMQPLEGENLHRSELYVEGFNFLAPLLGGFVQHIAEQCRARGIGKVFFLSREGWTFKRFWEQSIPYLFPDGRLPEIEYLYVSRMALAGASCAHQGLTRANADIAFLPPGNRDFRDLCRIFNLDVAALAPHLQRHELAVDTCLSHLHEGYVPWDKVRFYELLEDQAFQDEIKRQVAEPGEALHRYLAGAGFFAHRRVALVDIGWLGTIQRFLYEAVQHRDDCPVCHGFLFAATRGIPYPTTAGNSVEGVIYDRDRFDMAGSTILYARDLFEEACRAPHPTLNGYKLTAEGYELQFRGTDDNTGQAELQQDRYFSPLQQGVFDGAARYGAASALLGYSLPDYKPWLNCLLAGKLAFPRCREVTRIRQRHHLDDFYGRHVPKKVHVKGSRHLWDSSLWRLSLDPLLRLRYFLRHLRERIKE</sequence>
<evidence type="ECO:0000313" key="1">
    <source>
        <dbReference type="EMBL" id="MBB5346588.1"/>
    </source>
</evidence>
<dbReference type="AlphaFoldDB" id="A0A840UV43"/>
<dbReference type="Pfam" id="PF00702">
    <property type="entry name" value="Hydrolase"/>
    <property type="match status" value="1"/>
</dbReference>
<dbReference type="CDD" id="cd01427">
    <property type="entry name" value="HAD_like"/>
    <property type="match status" value="1"/>
</dbReference>
<name>A0A840UV43_9BACT</name>
<evidence type="ECO:0000313" key="2">
    <source>
        <dbReference type="Proteomes" id="UP000539642"/>
    </source>
</evidence>
<dbReference type="Proteomes" id="UP000539642">
    <property type="component" value="Unassembled WGS sequence"/>
</dbReference>
<reference evidence="1 2" key="1">
    <citation type="submission" date="2020-08" db="EMBL/GenBank/DDBJ databases">
        <title>Genomic Encyclopedia of Type Strains, Phase IV (KMG-IV): sequencing the most valuable type-strain genomes for metagenomic binning, comparative biology and taxonomic classification.</title>
        <authorList>
            <person name="Goeker M."/>
        </authorList>
    </citation>
    <scope>NUCLEOTIDE SEQUENCE [LARGE SCALE GENOMIC DNA]</scope>
    <source>
        <strain evidence="1 2">DSM 28570</strain>
    </source>
</reference>
<dbReference type="InterPro" id="IPR023214">
    <property type="entry name" value="HAD_sf"/>
</dbReference>
<dbReference type="EMBL" id="JACHEO010000001">
    <property type="protein sequence ID" value="MBB5346588.1"/>
    <property type="molecule type" value="Genomic_DNA"/>
</dbReference>